<dbReference type="InterPro" id="IPR042183">
    <property type="entry name" value="MmgE/PrpD_sf_1"/>
</dbReference>
<keyword evidence="3" id="KW-1185">Reference proteome</keyword>
<sequence length="306" mass="31322">MTELSADKLAQFISNITFEKVPVSVREQIRWRLLDALSTLLGDETNVMRLVPITSQGRSGHEQASVAAEGRALSLESAQIALSVGALLEAGPLPAWSTQAFAKTNASIIAAAWSAVESTGGNGRLLMEALAAGYAAAAVLAEGVPDDDTLAGRVGACSAAVGAAAAAAKAQGLSATATLNAMGFAAGQAAQLAEDTNKRSDAVGHSGAARAAMDGVLSAHMAVTGAVSPADLINLLKQGRQAVPIGADAWQLALDRQPAPTADQSAQRFRERLSASNGMARIDAIIKLIARLEHTEPGVIRSCILP</sequence>
<proteinExistence type="predicted"/>
<evidence type="ECO:0000313" key="2">
    <source>
        <dbReference type="EMBL" id="ETF03460.1"/>
    </source>
</evidence>
<dbReference type="RefSeq" id="WP_024004514.1">
    <property type="nucleotide sequence ID" value="NZ_KI650979.1"/>
</dbReference>
<evidence type="ECO:0000259" key="1">
    <source>
        <dbReference type="Pfam" id="PF03972"/>
    </source>
</evidence>
<gene>
    <name evidence="2" type="ORF">W822_07680</name>
</gene>
<dbReference type="InterPro" id="IPR045336">
    <property type="entry name" value="MmgE_PrpD_N"/>
</dbReference>
<feature type="domain" description="MmgE/PrpD N-terminal" evidence="1">
    <location>
        <begin position="8"/>
        <end position="234"/>
    </location>
</feature>
<reference evidence="2 3" key="1">
    <citation type="journal article" date="2014" name="Genome Announc.">
        <title>Draft Genome Sequence of Advenella kashmirensis Strain W13003, a Polycyclic Aromatic Hydrocarbon-Degrading Bacterium.</title>
        <authorList>
            <person name="Wang X."/>
            <person name="Jin D."/>
            <person name="Zhou L."/>
            <person name="Wu L."/>
            <person name="An W."/>
            <person name="Zhao L."/>
        </authorList>
    </citation>
    <scope>NUCLEOTIDE SEQUENCE [LARGE SCALE GENOMIC DNA]</scope>
    <source>
        <strain evidence="2 3">W13003</strain>
    </source>
</reference>
<dbReference type="Pfam" id="PF03972">
    <property type="entry name" value="MmgE_PrpD_N"/>
    <property type="match status" value="1"/>
</dbReference>
<dbReference type="InterPro" id="IPR036148">
    <property type="entry name" value="MmgE/PrpD_sf"/>
</dbReference>
<dbReference type="OrthoDB" id="8683120at2"/>
<dbReference type="STRING" id="1424334.W822_07680"/>
<dbReference type="GO" id="GO:0016829">
    <property type="term" value="F:lyase activity"/>
    <property type="evidence" value="ECO:0007669"/>
    <property type="project" value="InterPro"/>
</dbReference>
<dbReference type="Proteomes" id="UP000018733">
    <property type="component" value="Unassembled WGS sequence"/>
</dbReference>
<name>V8QVV8_9BURK</name>
<dbReference type="Gene3D" id="1.10.4100.10">
    <property type="entry name" value="2-methylcitrate dehydratase PrpD"/>
    <property type="match status" value="1"/>
</dbReference>
<organism evidence="2 3">
    <name type="scientific">Advenella kashmirensis W13003</name>
    <dbReference type="NCBI Taxonomy" id="1424334"/>
    <lineage>
        <taxon>Bacteria</taxon>
        <taxon>Pseudomonadati</taxon>
        <taxon>Pseudomonadota</taxon>
        <taxon>Betaproteobacteria</taxon>
        <taxon>Burkholderiales</taxon>
        <taxon>Alcaligenaceae</taxon>
    </lineage>
</organism>
<dbReference type="AlphaFoldDB" id="V8QVV8"/>
<dbReference type="PATRIC" id="fig|1424334.3.peg.1535"/>
<evidence type="ECO:0000313" key="3">
    <source>
        <dbReference type="Proteomes" id="UP000018733"/>
    </source>
</evidence>
<protein>
    <recommendedName>
        <fullName evidence="1">MmgE/PrpD N-terminal domain-containing protein</fullName>
    </recommendedName>
</protein>
<accession>V8QVV8</accession>
<dbReference type="SUPFAM" id="SSF103378">
    <property type="entry name" value="2-methylcitrate dehydratase PrpD"/>
    <property type="match status" value="1"/>
</dbReference>
<dbReference type="EMBL" id="AYXT01000009">
    <property type="protein sequence ID" value="ETF03460.1"/>
    <property type="molecule type" value="Genomic_DNA"/>
</dbReference>
<dbReference type="eggNOG" id="COG2079">
    <property type="taxonomic scope" value="Bacteria"/>
</dbReference>
<comment type="caution">
    <text evidence="2">The sequence shown here is derived from an EMBL/GenBank/DDBJ whole genome shotgun (WGS) entry which is preliminary data.</text>
</comment>
<dbReference type="HOGENOM" id="CLU_908020_0_0_4"/>